<feature type="transmembrane region" description="Helical" evidence="5">
    <location>
        <begin position="141"/>
        <end position="162"/>
    </location>
</feature>
<feature type="transmembrane region" description="Helical" evidence="5">
    <location>
        <begin position="248"/>
        <end position="270"/>
    </location>
</feature>
<dbReference type="InterPro" id="IPR011547">
    <property type="entry name" value="SLC26A/SulP_dom"/>
</dbReference>
<feature type="domain" description="SLC26A/SulP transporter" evidence="6">
    <location>
        <begin position="61"/>
        <end position="396"/>
    </location>
</feature>
<feature type="transmembrane region" description="Helical" evidence="5">
    <location>
        <begin position="60"/>
        <end position="83"/>
    </location>
</feature>
<keyword evidence="4 5" id="KW-0472">Membrane</keyword>
<keyword evidence="8" id="KW-1185">Reference proteome</keyword>
<evidence type="ECO:0000256" key="3">
    <source>
        <dbReference type="ARBA" id="ARBA00022989"/>
    </source>
</evidence>
<evidence type="ECO:0000256" key="1">
    <source>
        <dbReference type="ARBA" id="ARBA00004141"/>
    </source>
</evidence>
<feature type="transmembrane region" description="Helical" evidence="5">
    <location>
        <begin position="300"/>
        <end position="322"/>
    </location>
</feature>
<feature type="non-terminal residue" evidence="7">
    <location>
        <position position="1"/>
    </location>
</feature>
<feature type="transmembrane region" description="Helical" evidence="5">
    <location>
        <begin position="342"/>
        <end position="367"/>
    </location>
</feature>
<sequence>HLKMGFSGEKVANGIRTDENLRRAKDIIRHGGSALPAATGRYILQKVPVIQWLPKYSPRWLINDLIAGLTVGVILVPQALAYAKIATIPLQDGLLASWLPSALYFIMGTLKDISVGPTSIIGLLTAQIIKTVSKEGYTPTAIAVAIAFSVGVYCLVMGLLKLGFLLEFVSLPVLTGFISAAAITIILGQVPAIFGETVGTGTSTQIHDIFAMLGKTKPITFAVGISAMILLILIQTTGKRWGKNSKALWVVSIGRNAIVIVIFSVMSFFVNKDIKTKPKFDLTGAIPAGLLPPKSPDLALVGKVFTSSLAVFIAAALEHIAICKAFARKNNYAIDQSQELTYLGAINVLNSFFGGMAVGGAASRTAVNSESGVKSPLSGLFTILAVLGFADFAASQIAFWVTLFVSAETGIEVASGFMVVYTILSIVFSKAQGVTKSTFFRHYPSSSTREAIDELPSGTALVKMEHPIIFLNASRAKGSILDAVQTYHLRSPSKFTNQSKNPDRMWSELGAQHIKLLRKKAGIPTNEAQTSHKSELSFWICKA</sequence>
<keyword evidence="3 5" id="KW-1133">Transmembrane helix</keyword>
<feature type="transmembrane region" description="Helical" evidence="5">
    <location>
        <begin position="413"/>
        <end position="431"/>
    </location>
</feature>
<evidence type="ECO:0000256" key="4">
    <source>
        <dbReference type="ARBA" id="ARBA00023136"/>
    </source>
</evidence>
<dbReference type="Proteomes" id="UP000469558">
    <property type="component" value="Unassembled WGS sequence"/>
</dbReference>
<proteinExistence type="predicted"/>
<evidence type="ECO:0000259" key="6">
    <source>
        <dbReference type="Pfam" id="PF00916"/>
    </source>
</evidence>
<feature type="transmembrane region" description="Helical" evidence="5">
    <location>
        <begin position="168"/>
        <end position="187"/>
    </location>
</feature>
<dbReference type="InterPro" id="IPR001902">
    <property type="entry name" value="SLC26A/SulP_fam"/>
</dbReference>
<organism evidence="7 8">
    <name type="scientific">Lachnellula suecica</name>
    <dbReference type="NCBI Taxonomy" id="602035"/>
    <lineage>
        <taxon>Eukaryota</taxon>
        <taxon>Fungi</taxon>
        <taxon>Dikarya</taxon>
        <taxon>Ascomycota</taxon>
        <taxon>Pezizomycotina</taxon>
        <taxon>Leotiomycetes</taxon>
        <taxon>Helotiales</taxon>
        <taxon>Lachnaceae</taxon>
        <taxon>Lachnellula</taxon>
    </lineage>
</organism>
<evidence type="ECO:0000256" key="5">
    <source>
        <dbReference type="SAM" id="Phobius"/>
    </source>
</evidence>
<comment type="caution">
    <text evidence="7">The sequence shown here is derived from an EMBL/GenBank/DDBJ whole genome shotgun (WGS) entry which is preliminary data.</text>
</comment>
<dbReference type="GO" id="GO:0016020">
    <property type="term" value="C:membrane"/>
    <property type="evidence" value="ECO:0007669"/>
    <property type="project" value="UniProtKB-SubCell"/>
</dbReference>
<accession>A0A8T9C7J5</accession>
<reference evidence="7 8" key="1">
    <citation type="submission" date="2018-05" db="EMBL/GenBank/DDBJ databases">
        <title>Genome sequencing and assembly of the regulated plant pathogen Lachnellula willkommii and related sister species for the development of diagnostic species identification markers.</title>
        <authorList>
            <person name="Giroux E."/>
            <person name="Bilodeau G."/>
        </authorList>
    </citation>
    <scope>NUCLEOTIDE SEQUENCE [LARGE SCALE GENOMIC DNA]</scope>
    <source>
        <strain evidence="7 8">CBS 268.59</strain>
    </source>
</reference>
<dbReference type="Pfam" id="PF00916">
    <property type="entry name" value="Sulfate_transp"/>
    <property type="match status" value="1"/>
</dbReference>
<evidence type="ECO:0000256" key="2">
    <source>
        <dbReference type="ARBA" id="ARBA00022692"/>
    </source>
</evidence>
<protein>
    <submittedName>
        <fullName evidence="7">Putative sulfate permease</fullName>
    </submittedName>
</protein>
<feature type="transmembrane region" description="Helical" evidence="5">
    <location>
        <begin position="103"/>
        <end position="129"/>
    </location>
</feature>
<evidence type="ECO:0000313" key="8">
    <source>
        <dbReference type="Proteomes" id="UP000469558"/>
    </source>
</evidence>
<keyword evidence="2 5" id="KW-0812">Transmembrane</keyword>
<gene>
    <name evidence="7" type="ORF">LSUE1_G003540</name>
</gene>
<comment type="subcellular location">
    <subcellularLocation>
        <location evidence="1">Membrane</location>
        <topology evidence="1">Multi-pass membrane protein</topology>
    </subcellularLocation>
</comment>
<dbReference type="AlphaFoldDB" id="A0A8T9C7J5"/>
<dbReference type="GO" id="GO:0055085">
    <property type="term" value="P:transmembrane transport"/>
    <property type="evidence" value="ECO:0007669"/>
    <property type="project" value="InterPro"/>
</dbReference>
<dbReference type="OrthoDB" id="288203at2759"/>
<feature type="transmembrane region" description="Helical" evidence="5">
    <location>
        <begin position="379"/>
        <end position="401"/>
    </location>
</feature>
<feature type="transmembrane region" description="Helical" evidence="5">
    <location>
        <begin position="219"/>
        <end position="236"/>
    </location>
</feature>
<name>A0A8T9C7J5_9HELO</name>
<evidence type="ECO:0000313" key="7">
    <source>
        <dbReference type="EMBL" id="TVY81665.1"/>
    </source>
</evidence>
<dbReference type="PANTHER" id="PTHR11814">
    <property type="entry name" value="SULFATE TRANSPORTER"/>
    <property type="match status" value="1"/>
</dbReference>
<dbReference type="EMBL" id="QGMK01000442">
    <property type="protein sequence ID" value="TVY81665.1"/>
    <property type="molecule type" value="Genomic_DNA"/>
</dbReference>